<dbReference type="PANTHER" id="PTHR46847">
    <property type="entry name" value="D-ALLOSE-BINDING PERIPLASMIC PROTEIN-RELATED"/>
    <property type="match status" value="1"/>
</dbReference>
<dbReference type="PANTHER" id="PTHR46847:SF1">
    <property type="entry name" value="D-ALLOSE-BINDING PERIPLASMIC PROTEIN-RELATED"/>
    <property type="match status" value="1"/>
</dbReference>
<feature type="chain" id="PRO_5045920238" evidence="5">
    <location>
        <begin position="23"/>
        <end position="366"/>
    </location>
</feature>
<dbReference type="Gene3D" id="3.40.50.2300">
    <property type="match status" value="2"/>
</dbReference>
<gene>
    <name evidence="7" type="ORF">E9232_006986</name>
</gene>
<dbReference type="SUPFAM" id="SSF53822">
    <property type="entry name" value="Periplasmic binding protein-like I"/>
    <property type="match status" value="1"/>
</dbReference>
<keyword evidence="8" id="KW-1185">Reference proteome</keyword>
<evidence type="ECO:0000256" key="3">
    <source>
        <dbReference type="ARBA" id="ARBA00022729"/>
    </source>
</evidence>
<evidence type="ECO:0000313" key="7">
    <source>
        <dbReference type="EMBL" id="MDR6294432.1"/>
    </source>
</evidence>
<evidence type="ECO:0000256" key="1">
    <source>
        <dbReference type="ARBA" id="ARBA00004196"/>
    </source>
</evidence>
<organism evidence="7 8">
    <name type="scientific">Inquilinus ginsengisoli</name>
    <dbReference type="NCBI Taxonomy" id="363840"/>
    <lineage>
        <taxon>Bacteria</taxon>
        <taxon>Pseudomonadati</taxon>
        <taxon>Pseudomonadota</taxon>
        <taxon>Alphaproteobacteria</taxon>
        <taxon>Rhodospirillales</taxon>
        <taxon>Rhodospirillaceae</taxon>
        <taxon>Inquilinus</taxon>
    </lineage>
</organism>
<dbReference type="EMBL" id="JAVDPW010000019">
    <property type="protein sequence ID" value="MDR6294432.1"/>
    <property type="molecule type" value="Genomic_DNA"/>
</dbReference>
<dbReference type="InterPro" id="IPR025997">
    <property type="entry name" value="SBP_2_dom"/>
</dbReference>
<dbReference type="InterPro" id="IPR028082">
    <property type="entry name" value="Peripla_BP_I"/>
</dbReference>
<evidence type="ECO:0000256" key="2">
    <source>
        <dbReference type="ARBA" id="ARBA00007639"/>
    </source>
</evidence>
<proteinExistence type="inferred from homology"/>
<evidence type="ECO:0000256" key="4">
    <source>
        <dbReference type="SAM" id="MobiDB-lite"/>
    </source>
</evidence>
<comment type="caution">
    <text evidence="7">The sequence shown here is derived from an EMBL/GenBank/DDBJ whole genome shotgun (WGS) entry which is preliminary data.</text>
</comment>
<sequence length="366" mass="37760">MLRTLVTSTVLAAALAAGPATAQTPFYSTPSSFDLGKPETSPNGEPATPAGRIALTPEEIAKIQAGHYSAALLWAGSGEWYTALSAGAEDRLKELGISVVARADAQFDPAKQANDVETALALKPSAILTLIVDPVAGAEAFRRANNAGVKLVLADNGAQGFVAGKDYVGIVTGDHIGMGRAAAQLMNDALGGKGAVGFIYHDAEFFVTNNRDGAFRATLEKDYPGLVIVDAKGFTAEPQTFDLASAMIQQHPDIKGIYVAWDVAAEGVVEALRAAGRTDVKVVTHDLGANNALDMAKGGSMAGTVADMPYEVGQAMATLAAYGLLGKAAPPFSTVGLVTATKANLAAAWEQSLHKPLPDTVKAALQ</sequence>
<evidence type="ECO:0000259" key="6">
    <source>
        <dbReference type="Pfam" id="PF13407"/>
    </source>
</evidence>
<feature type="region of interest" description="Disordered" evidence="4">
    <location>
        <begin position="28"/>
        <end position="50"/>
    </location>
</feature>
<keyword evidence="3 5" id="KW-0732">Signal</keyword>
<dbReference type="RefSeq" id="WP_309801950.1">
    <property type="nucleotide sequence ID" value="NZ_JAVDPW010000019.1"/>
</dbReference>
<evidence type="ECO:0000256" key="5">
    <source>
        <dbReference type="SAM" id="SignalP"/>
    </source>
</evidence>
<dbReference type="CDD" id="cd06316">
    <property type="entry name" value="PBP1_ABC_sugar_binding-like"/>
    <property type="match status" value="1"/>
</dbReference>
<comment type="similarity">
    <text evidence="2">Belongs to the bacterial solute-binding protein 2 family.</text>
</comment>
<evidence type="ECO:0000313" key="8">
    <source>
        <dbReference type="Proteomes" id="UP001262410"/>
    </source>
</evidence>
<dbReference type="Proteomes" id="UP001262410">
    <property type="component" value="Unassembled WGS sequence"/>
</dbReference>
<name>A0ABU1K1P4_9PROT</name>
<accession>A0ABU1K1P4</accession>
<reference evidence="7 8" key="1">
    <citation type="submission" date="2023-07" db="EMBL/GenBank/DDBJ databases">
        <title>Sorghum-associated microbial communities from plants grown in Nebraska, USA.</title>
        <authorList>
            <person name="Schachtman D."/>
        </authorList>
    </citation>
    <scope>NUCLEOTIDE SEQUENCE [LARGE SCALE GENOMIC DNA]</scope>
    <source>
        <strain evidence="7 8">584</strain>
    </source>
</reference>
<comment type="subcellular location">
    <subcellularLocation>
        <location evidence="1">Cell envelope</location>
    </subcellularLocation>
</comment>
<feature type="domain" description="Periplasmic binding protein" evidence="6">
    <location>
        <begin position="75"/>
        <end position="327"/>
    </location>
</feature>
<dbReference type="Pfam" id="PF13407">
    <property type="entry name" value="Peripla_BP_4"/>
    <property type="match status" value="1"/>
</dbReference>
<feature type="signal peptide" evidence="5">
    <location>
        <begin position="1"/>
        <end position="22"/>
    </location>
</feature>
<protein>
    <submittedName>
        <fullName evidence="7">Ribose transport system substrate-binding protein</fullName>
    </submittedName>
</protein>